<protein>
    <submittedName>
        <fullName evidence="2">Uncharacterized protein</fullName>
    </submittedName>
</protein>
<dbReference type="Proteomes" id="UP001597010">
    <property type="component" value="Unassembled WGS sequence"/>
</dbReference>
<feature type="transmembrane region" description="Helical" evidence="1">
    <location>
        <begin position="108"/>
        <end position="128"/>
    </location>
</feature>
<organism evidence="2 3">
    <name type="scientific">Mucilaginibacter litoreus</name>
    <dbReference type="NCBI Taxonomy" id="1048221"/>
    <lineage>
        <taxon>Bacteria</taxon>
        <taxon>Pseudomonadati</taxon>
        <taxon>Bacteroidota</taxon>
        <taxon>Sphingobacteriia</taxon>
        <taxon>Sphingobacteriales</taxon>
        <taxon>Sphingobacteriaceae</taxon>
        <taxon>Mucilaginibacter</taxon>
    </lineage>
</organism>
<comment type="caution">
    <text evidence="2">The sequence shown here is derived from an EMBL/GenBank/DDBJ whole genome shotgun (WGS) entry which is preliminary data.</text>
</comment>
<evidence type="ECO:0000313" key="2">
    <source>
        <dbReference type="EMBL" id="MFD0792561.1"/>
    </source>
</evidence>
<dbReference type="RefSeq" id="WP_377111166.1">
    <property type="nucleotide sequence ID" value="NZ_JBHTHZ010000001.1"/>
</dbReference>
<feature type="transmembrane region" description="Helical" evidence="1">
    <location>
        <begin position="148"/>
        <end position="168"/>
    </location>
</feature>
<dbReference type="EMBL" id="JBHTHZ010000001">
    <property type="protein sequence ID" value="MFD0792561.1"/>
    <property type="molecule type" value="Genomic_DNA"/>
</dbReference>
<feature type="transmembrane region" description="Helical" evidence="1">
    <location>
        <begin position="82"/>
        <end position="101"/>
    </location>
</feature>
<sequence>MKALYLLINFFDGIIIKSLFISVLSIMLAGKVLKTDTRNAFGVTRMLILIYAGLNIILYVTAYFSPSAMAGLLGRTTDLYSFVYYFMIVSNTIFPLILLFKKLGHNKYVLLSLSFLMNIGWLMELLIIYNTDMHINNTATRPSNDYLWFILINGIFIGSVIYAIGGAFKHKLPDIDTPVS</sequence>
<feature type="transmembrane region" description="Helical" evidence="1">
    <location>
        <begin position="6"/>
        <end position="30"/>
    </location>
</feature>
<accession>A0ABW3APZ0</accession>
<reference evidence="3" key="1">
    <citation type="journal article" date="2019" name="Int. J. Syst. Evol. Microbiol.">
        <title>The Global Catalogue of Microorganisms (GCM) 10K type strain sequencing project: providing services to taxonomists for standard genome sequencing and annotation.</title>
        <authorList>
            <consortium name="The Broad Institute Genomics Platform"/>
            <consortium name="The Broad Institute Genome Sequencing Center for Infectious Disease"/>
            <person name="Wu L."/>
            <person name="Ma J."/>
        </authorList>
    </citation>
    <scope>NUCLEOTIDE SEQUENCE [LARGE SCALE GENOMIC DNA]</scope>
    <source>
        <strain evidence="3">CCUG 61484</strain>
    </source>
</reference>
<feature type="transmembrane region" description="Helical" evidence="1">
    <location>
        <begin position="42"/>
        <end position="62"/>
    </location>
</feature>
<keyword evidence="1" id="KW-0812">Transmembrane</keyword>
<evidence type="ECO:0000313" key="3">
    <source>
        <dbReference type="Proteomes" id="UP001597010"/>
    </source>
</evidence>
<keyword evidence="1" id="KW-0472">Membrane</keyword>
<gene>
    <name evidence="2" type="ORF">ACFQZX_02970</name>
</gene>
<name>A0ABW3APZ0_9SPHI</name>
<proteinExistence type="predicted"/>
<evidence type="ECO:0000256" key="1">
    <source>
        <dbReference type="SAM" id="Phobius"/>
    </source>
</evidence>
<keyword evidence="3" id="KW-1185">Reference proteome</keyword>
<keyword evidence="1" id="KW-1133">Transmembrane helix</keyword>